<protein>
    <submittedName>
        <fullName evidence="2">Uncharacterized protein</fullName>
    </submittedName>
</protein>
<evidence type="ECO:0000313" key="2">
    <source>
        <dbReference type="EMBL" id="GAH63903.1"/>
    </source>
</evidence>
<name>X1J291_9ZZZZ</name>
<dbReference type="EMBL" id="BARU01030488">
    <property type="protein sequence ID" value="GAH63903.1"/>
    <property type="molecule type" value="Genomic_DNA"/>
</dbReference>
<accession>X1J291</accession>
<keyword evidence="1" id="KW-0472">Membrane</keyword>
<feature type="transmembrane region" description="Helical" evidence="1">
    <location>
        <begin position="33"/>
        <end position="56"/>
    </location>
</feature>
<reference evidence="2" key="1">
    <citation type="journal article" date="2014" name="Front. Microbiol.">
        <title>High frequency of phylogenetically diverse reductive dehalogenase-homologous genes in deep subseafloor sedimentary metagenomes.</title>
        <authorList>
            <person name="Kawai M."/>
            <person name="Futagami T."/>
            <person name="Toyoda A."/>
            <person name="Takaki Y."/>
            <person name="Nishi S."/>
            <person name="Hori S."/>
            <person name="Arai W."/>
            <person name="Tsubouchi T."/>
            <person name="Morono Y."/>
            <person name="Uchiyama I."/>
            <person name="Ito T."/>
            <person name="Fujiyama A."/>
            <person name="Inagaki F."/>
            <person name="Takami H."/>
        </authorList>
    </citation>
    <scope>NUCLEOTIDE SEQUENCE</scope>
    <source>
        <strain evidence="2">Expedition CK06-06</strain>
    </source>
</reference>
<gene>
    <name evidence="2" type="ORF">S03H2_48366</name>
</gene>
<organism evidence="2">
    <name type="scientific">marine sediment metagenome</name>
    <dbReference type="NCBI Taxonomy" id="412755"/>
    <lineage>
        <taxon>unclassified sequences</taxon>
        <taxon>metagenomes</taxon>
        <taxon>ecological metagenomes</taxon>
    </lineage>
</organism>
<proteinExistence type="predicted"/>
<keyword evidence="1" id="KW-1133">Transmembrane helix</keyword>
<comment type="caution">
    <text evidence="2">The sequence shown here is derived from an EMBL/GenBank/DDBJ whole genome shotgun (WGS) entry which is preliminary data.</text>
</comment>
<dbReference type="AlphaFoldDB" id="X1J291"/>
<feature type="non-terminal residue" evidence="2">
    <location>
        <position position="1"/>
    </location>
</feature>
<evidence type="ECO:0000256" key="1">
    <source>
        <dbReference type="SAM" id="Phobius"/>
    </source>
</evidence>
<sequence>LQREMKGMTRRVDGLDERLDHVEKREAERKGQITAYATIGAIIGTAIAQAVFRVWFGT</sequence>
<keyword evidence="1" id="KW-0812">Transmembrane</keyword>